<reference evidence="4 5" key="1">
    <citation type="submission" date="2019-09" db="EMBL/GenBank/DDBJ databases">
        <title>Genome sequence and assembly of Taibaiella sp.</title>
        <authorList>
            <person name="Chhetri G."/>
        </authorList>
    </citation>
    <scope>NUCLEOTIDE SEQUENCE [LARGE SCALE GENOMIC DNA]</scope>
    <source>
        <strain evidence="4 5">KVB11</strain>
    </source>
</reference>
<feature type="chain" id="PRO_5024371963" evidence="1">
    <location>
        <begin position="19"/>
        <end position="211"/>
    </location>
</feature>
<feature type="domain" description="Gliding motility-associated protein GldM second immunoglobulin-like" evidence="3">
    <location>
        <begin position="21"/>
        <end position="99"/>
    </location>
</feature>
<dbReference type="EMBL" id="VWSH01000001">
    <property type="protein sequence ID" value="KAA5536296.1"/>
    <property type="molecule type" value="Genomic_DNA"/>
</dbReference>
<dbReference type="InterPro" id="IPR048406">
    <property type="entry name" value="GldM_Ig-like-2"/>
</dbReference>
<organism evidence="4 5">
    <name type="scientific">Taibaiella lutea</name>
    <dbReference type="NCBI Taxonomy" id="2608001"/>
    <lineage>
        <taxon>Bacteria</taxon>
        <taxon>Pseudomonadati</taxon>
        <taxon>Bacteroidota</taxon>
        <taxon>Chitinophagia</taxon>
        <taxon>Chitinophagales</taxon>
        <taxon>Chitinophagaceae</taxon>
        <taxon>Taibaiella</taxon>
    </lineage>
</organism>
<comment type="caution">
    <text evidence="4">The sequence shown here is derived from an EMBL/GenBank/DDBJ whole genome shotgun (WGS) entry which is preliminary data.</text>
</comment>
<feature type="signal peptide" evidence="1">
    <location>
        <begin position="1"/>
        <end position="18"/>
    </location>
</feature>
<gene>
    <name evidence="4" type="ORF">F0919_01110</name>
</gene>
<dbReference type="Proteomes" id="UP000323632">
    <property type="component" value="Unassembled WGS sequence"/>
</dbReference>
<dbReference type="Pfam" id="PF21602">
    <property type="entry name" value="GldM_3rd"/>
    <property type="match status" value="1"/>
</dbReference>
<evidence type="ECO:0000313" key="4">
    <source>
        <dbReference type="EMBL" id="KAA5536296.1"/>
    </source>
</evidence>
<evidence type="ECO:0000259" key="2">
    <source>
        <dbReference type="Pfam" id="PF12080"/>
    </source>
</evidence>
<evidence type="ECO:0000259" key="3">
    <source>
        <dbReference type="Pfam" id="PF21602"/>
    </source>
</evidence>
<evidence type="ECO:0000256" key="1">
    <source>
        <dbReference type="SAM" id="SignalP"/>
    </source>
</evidence>
<dbReference type="AlphaFoldDB" id="A0A5M6CMR5"/>
<accession>A0A5M6CMR5</accession>
<protein>
    <submittedName>
        <fullName evidence="4">Uncharacterized protein</fullName>
    </submittedName>
</protein>
<dbReference type="InterPro" id="IPR022719">
    <property type="entry name" value="Motility-assoc_prot_GldM_C"/>
</dbReference>
<dbReference type="RefSeq" id="WP_150030869.1">
    <property type="nucleotide sequence ID" value="NZ_VWSH01000001.1"/>
</dbReference>
<keyword evidence="5" id="KW-1185">Reference proteome</keyword>
<evidence type="ECO:0000313" key="5">
    <source>
        <dbReference type="Proteomes" id="UP000323632"/>
    </source>
</evidence>
<name>A0A5M6CMR5_9BACT</name>
<proteinExistence type="predicted"/>
<sequence length="211" mass="23252">MKIPFFVFLILLSANLFAQSFVISADKMNIAYIGIDNPLSIVSDNCSCKDLFATTDNGTLIKKDSCHFLYEPSQAEKATIIIQKKQNGKLVKIGEQVLRCKRIPDPYPVVGNRHSGSFPLAQFKVQQGVVMTFGESFDLDFKAIVISFKITLLSNNQVFHTQETNGNRFTSNTIVAFSQLKTGDIVAIEGIKCIRSGGCPKGAGTLTFVMR</sequence>
<keyword evidence="1" id="KW-0732">Signal</keyword>
<dbReference type="Pfam" id="PF12080">
    <property type="entry name" value="GldM_4th"/>
    <property type="match status" value="1"/>
</dbReference>
<feature type="domain" description="Gliding motility-associated protein GldM C-terminal" evidence="2">
    <location>
        <begin position="104"/>
        <end position="197"/>
    </location>
</feature>